<reference evidence="1 2" key="1">
    <citation type="submission" date="2014-04" db="EMBL/GenBank/DDBJ databases">
        <title>Evolutionary Origins and Diversification of the Mycorrhizal Mutualists.</title>
        <authorList>
            <consortium name="DOE Joint Genome Institute"/>
            <consortium name="Mycorrhizal Genomics Consortium"/>
            <person name="Kohler A."/>
            <person name="Kuo A."/>
            <person name="Nagy L.G."/>
            <person name="Floudas D."/>
            <person name="Copeland A."/>
            <person name="Barry K.W."/>
            <person name="Cichocki N."/>
            <person name="Veneault-Fourrey C."/>
            <person name="LaButti K."/>
            <person name="Lindquist E.A."/>
            <person name="Lipzen A."/>
            <person name="Lundell T."/>
            <person name="Morin E."/>
            <person name="Murat C."/>
            <person name="Riley R."/>
            <person name="Ohm R."/>
            <person name="Sun H."/>
            <person name="Tunlid A."/>
            <person name="Henrissat B."/>
            <person name="Grigoriev I.V."/>
            <person name="Hibbett D.S."/>
            <person name="Martin F."/>
        </authorList>
    </citation>
    <scope>NUCLEOTIDE SEQUENCE [LARGE SCALE GENOMIC DNA]</scope>
    <source>
        <strain evidence="1 2">Koide BX008</strain>
    </source>
</reference>
<dbReference type="InParanoid" id="A0A0C2SS23"/>
<keyword evidence="2" id="KW-1185">Reference proteome</keyword>
<gene>
    <name evidence="1" type="ORF">M378DRAFT_172350</name>
</gene>
<dbReference type="EMBL" id="KN818398">
    <property type="protein sequence ID" value="KIL56819.1"/>
    <property type="molecule type" value="Genomic_DNA"/>
</dbReference>
<accession>A0A0C2SS23</accession>
<evidence type="ECO:0000313" key="1">
    <source>
        <dbReference type="EMBL" id="KIL56819.1"/>
    </source>
</evidence>
<dbReference type="STRING" id="946122.A0A0C2SS23"/>
<protein>
    <submittedName>
        <fullName evidence="1">Uncharacterized protein</fullName>
    </submittedName>
</protein>
<evidence type="ECO:0000313" key="2">
    <source>
        <dbReference type="Proteomes" id="UP000054549"/>
    </source>
</evidence>
<name>A0A0C2SS23_AMAMK</name>
<dbReference type="OrthoDB" id="10264378at2759"/>
<dbReference type="AlphaFoldDB" id="A0A0C2SS23"/>
<dbReference type="Proteomes" id="UP000054549">
    <property type="component" value="Unassembled WGS sequence"/>
</dbReference>
<proteinExistence type="predicted"/>
<dbReference type="HOGENOM" id="CLU_2589211_0_0_1"/>
<sequence>MNGLSMLLKPTRIHPQKTYKIKGLLDLPSYSSFTELLSYPLDDGVEPSDVTCRILDCKYDWFRLERIAGTDAAAGLIKGT</sequence>
<organism evidence="1 2">
    <name type="scientific">Amanita muscaria (strain Koide BX008)</name>
    <dbReference type="NCBI Taxonomy" id="946122"/>
    <lineage>
        <taxon>Eukaryota</taxon>
        <taxon>Fungi</taxon>
        <taxon>Dikarya</taxon>
        <taxon>Basidiomycota</taxon>
        <taxon>Agaricomycotina</taxon>
        <taxon>Agaricomycetes</taxon>
        <taxon>Agaricomycetidae</taxon>
        <taxon>Agaricales</taxon>
        <taxon>Pluteineae</taxon>
        <taxon>Amanitaceae</taxon>
        <taxon>Amanita</taxon>
    </lineage>
</organism>